<dbReference type="Proteomes" id="UP001165413">
    <property type="component" value="Unassembled WGS sequence"/>
</dbReference>
<reference evidence="13" key="1">
    <citation type="submission" date="2022-07" db="EMBL/GenBank/DDBJ databases">
        <title>Characterization of the Novel Bacterium Alteromonas immobilis LMIT006 and Alteromonas gregis LMIT007.</title>
        <authorList>
            <person name="Lin X."/>
        </authorList>
    </citation>
    <scope>NUCLEOTIDE SEQUENCE</scope>
    <source>
        <strain evidence="13">LMIT007</strain>
    </source>
</reference>
<evidence type="ECO:0000256" key="7">
    <source>
        <dbReference type="ARBA" id="ARBA00022840"/>
    </source>
</evidence>
<name>A0AA41WZM4_9ALTE</name>
<keyword evidence="8 10" id="KW-0414">Isoprene biosynthesis</keyword>
<dbReference type="NCBIfam" id="TIGR00154">
    <property type="entry name" value="ispE"/>
    <property type="match status" value="1"/>
</dbReference>
<evidence type="ECO:0000313" key="13">
    <source>
        <dbReference type="EMBL" id="MCP3427651.1"/>
    </source>
</evidence>
<keyword evidence="14" id="KW-1185">Reference proteome</keyword>
<dbReference type="HAMAP" id="MF_00061">
    <property type="entry name" value="IspE"/>
    <property type="match status" value="1"/>
</dbReference>
<keyword evidence="5 10" id="KW-0547">Nucleotide-binding</keyword>
<comment type="similarity">
    <text evidence="1 10">Belongs to the GHMP kinase family. IspE subfamily.</text>
</comment>
<dbReference type="Gene3D" id="3.30.230.10">
    <property type="match status" value="1"/>
</dbReference>
<gene>
    <name evidence="10 13" type="primary">ispE</name>
    <name evidence="13" type="ORF">NLF92_01660</name>
</gene>
<evidence type="ECO:0000256" key="6">
    <source>
        <dbReference type="ARBA" id="ARBA00022777"/>
    </source>
</evidence>
<evidence type="ECO:0000256" key="4">
    <source>
        <dbReference type="ARBA" id="ARBA00022679"/>
    </source>
</evidence>
<evidence type="ECO:0000256" key="1">
    <source>
        <dbReference type="ARBA" id="ARBA00009684"/>
    </source>
</evidence>
<comment type="catalytic activity">
    <reaction evidence="10">
        <text>4-CDP-2-C-methyl-D-erythritol + ATP = 4-CDP-2-C-methyl-D-erythritol 2-phosphate + ADP + H(+)</text>
        <dbReference type="Rhea" id="RHEA:18437"/>
        <dbReference type="ChEBI" id="CHEBI:15378"/>
        <dbReference type="ChEBI" id="CHEBI:30616"/>
        <dbReference type="ChEBI" id="CHEBI:57823"/>
        <dbReference type="ChEBI" id="CHEBI:57919"/>
        <dbReference type="ChEBI" id="CHEBI:456216"/>
        <dbReference type="EC" id="2.7.1.148"/>
    </reaction>
</comment>
<evidence type="ECO:0000259" key="12">
    <source>
        <dbReference type="Pfam" id="PF08544"/>
    </source>
</evidence>
<dbReference type="EC" id="2.7.1.148" evidence="2 10"/>
<dbReference type="PANTHER" id="PTHR43527">
    <property type="entry name" value="4-DIPHOSPHOCYTIDYL-2-C-METHYL-D-ERYTHRITOL KINASE, CHLOROPLASTIC"/>
    <property type="match status" value="1"/>
</dbReference>
<keyword evidence="6 10" id="KW-0418">Kinase</keyword>
<dbReference type="InterPro" id="IPR004424">
    <property type="entry name" value="IspE"/>
</dbReference>
<keyword evidence="4 10" id="KW-0808">Transferase</keyword>
<dbReference type="InterPro" id="IPR020568">
    <property type="entry name" value="Ribosomal_Su5_D2-typ_SF"/>
</dbReference>
<evidence type="ECO:0000313" key="14">
    <source>
        <dbReference type="Proteomes" id="UP001165413"/>
    </source>
</evidence>
<keyword evidence="7 10" id="KW-0067">ATP-binding</keyword>
<accession>A0AA41WZM4</accession>
<comment type="function">
    <text evidence="10">Catalyzes the phosphorylation of the position 2 hydroxy group of 4-diphosphocytidyl-2C-methyl-D-erythritol.</text>
</comment>
<dbReference type="GO" id="GO:0016114">
    <property type="term" value="P:terpenoid biosynthetic process"/>
    <property type="evidence" value="ECO:0007669"/>
    <property type="project" value="UniProtKB-UniRule"/>
</dbReference>
<feature type="domain" description="GHMP kinase C-terminal" evidence="12">
    <location>
        <begin position="214"/>
        <end position="268"/>
    </location>
</feature>
<protein>
    <recommendedName>
        <fullName evidence="3 10">4-diphosphocytidyl-2-C-methyl-D-erythritol kinase</fullName>
        <shortName evidence="10">CMK</shortName>
        <ecNumber evidence="2 10">2.7.1.148</ecNumber>
    </recommendedName>
    <alternativeName>
        <fullName evidence="9 10">4-(cytidine-5'-diphospho)-2-C-methyl-D-erythritol kinase</fullName>
    </alternativeName>
</protein>
<dbReference type="Pfam" id="PF08544">
    <property type="entry name" value="GHMP_kinases_C"/>
    <property type="match status" value="1"/>
</dbReference>
<feature type="binding site" evidence="10">
    <location>
        <begin position="105"/>
        <end position="115"/>
    </location>
    <ligand>
        <name>ATP</name>
        <dbReference type="ChEBI" id="CHEBI:30616"/>
    </ligand>
</feature>
<evidence type="ECO:0000256" key="8">
    <source>
        <dbReference type="ARBA" id="ARBA00023229"/>
    </source>
</evidence>
<dbReference type="GO" id="GO:0050515">
    <property type="term" value="F:4-(cytidine 5'-diphospho)-2-C-methyl-D-erythritol kinase activity"/>
    <property type="evidence" value="ECO:0007669"/>
    <property type="project" value="UniProtKB-UniRule"/>
</dbReference>
<dbReference type="Gene3D" id="3.30.70.890">
    <property type="entry name" value="GHMP kinase, C-terminal domain"/>
    <property type="match status" value="1"/>
</dbReference>
<dbReference type="InterPro" id="IPR006204">
    <property type="entry name" value="GHMP_kinase_N_dom"/>
</dbReference>
<evidence type="ECO:0000256" key="3">
    <source>
        <dbReference type="ARBA" id="ARBA00017473"/>
    </source>
</evidence>
<evidence type="ECO:0000256" key="9">
    <source>
        <dbReference type="ARBA" id="ARBA00032554"/>
    </source>
</evidence>
<dbReference type="InterPro" id="IPR014721">
    <property type="entry name" value="Ribsml_uS5_D2-typ_fold_subgr"/>
</dbReference>
<organism evidence="13 14">
    <name type="scientific">Opacimonas viscosa</name>
    <dbReference type="NCBI Taxonomy" id="2961944"/>
    <lineage>
        <taxon>Bacteria</taxon>
        <taxon>Pseudomonadati</taxon>
        <taxon>Pseudomonadota</taxon>
        <taxon>Gammaproteobacteria</taxon>
        <taxon>Alteromonadales</taxon>
        <taxon>Alteromonadaceae</taxon>
        <taxon>Opacimonas</taxon>
    </lineage>
</organism>
<evidence type="ECO:0000256" key="2">
    <source>
        <dbReference type="ARBA" id="ARBA00012052"/>
    </source>
</evidence>
<comment type="caution">
    <text evidence="13">The sequence shown here is derived from an EMBL/GenBank/DDBJ whole genome shotgun (WGS) entry which is preliminary data.</text>
</comment>
<evidence type="ECO:0000259" key="11">
    <source>
        <dbReference type="Pfam" id="PF00288"/>
    </source>
</evidence>
<dbReference type="InterPro" id="IPR036554">
    <property type="entry name" value="GHMP_kinase_C_sf"/>
</dbReference>
<proteinExistence type="inferred from homology"/>
<evidence type="ECO:0000256" key="5">
    <source>
        <dbReference type="ARBA" id="ARBA00022741"/>
    </source>
</evidence>
<dbReference type="GO" id="GO:0019288">
    <property type="term" value="P:isopentenyl diphosphate biosynthetic process, methylerythritol 4-phosphate pathway"/>
    <property type="evidence" value="ECO:0007669"/>
    <property type="project" value="UniProtKB-UniRule"/>
</dbReference>
<dbReference type="GO" id="GO:0005524">
    <property type="term" value="F:ATP binding"/>
    <property type="evidence" value="ECO:0007669"/>
    <property type="project" value="UniProtKB-UniRule"/>
</dbReference>
<dbReference type="InterPro" id="IPR013750">
    <property type="entry name" value="GHMP_kinase_C_dom"/>
</dbReference>
<dbReference type="RefSeq" id="WP_254098191.1">
    <property type="nucleotide sequence ID" value="NZ_JANATA010000001.1"/>
</dbReference>
<feature type="active site" evidence="10">
    <location>
        <position position="17"/>
    </location>
</feature>
<evidence type="ECO:0000256" key="10">
    <source>
        <dbReference type="HAMAP-Rule" id="MF_00061"/>
    </source>
</evidence>
<feature type="active site" evidence="10">
    <location>
        <position position="147"/>
    </location>
</feature>
<sequence length="307" mass="33995">MSLLARYQHEIWPSPAKLNLFLHITGQRADGYHELQSLFQMLDHGDSLQFSPNADDEIQLLTPFKDVLSCDNLIVKAAQALYKKATEDGLGNLCGVAINIDKTLPMGGGLGGGSTNAATTLVVLNHLWECHYSLAELAQLGLSLGADVPVFINGKTTFAEGVGEHFFPVPNSAESEQYYLVVHPNEHISTKTIFSHENLPRNTAKIDFTHYNFANTRNDCQELVVNLYPKVAYLLQHLLHYAPSRMTGTGACIFAVFDKEETALEVLELLKHRQILDNNTTAFVAKGVAESPLLTKIKTIFDVRDKD</sequence>
<dbReference type="EMBL" id="JANATA010000001">
    <property type="protein sequence ID" value="MCP3427651.1"/>
    <property type="molecule type" value="Genomic_DNA"/>
</dbReference>
<dbReference type="AlphaFoldDB" id="A0AA41WZM4"/>
<comment type="pathway">
    <text evidence="10">Isoprenoid biosynthesis; isopentenyl diphosphate biosynthesis via DXP pathway; isopentenyl diphosphate from 1-deoxy-D-xylulose 5-phosphate: step 3/6.</text>
</comment>
<dbReference type="Pfam" id="PF00288">
    <property type="entry name" value="GHMP_kinases_N"/>
    <property type="match status" value="1"/>
</dbReference>
<dbReference type="PIRSF" id="PIRSF010376">
    <property type="entry name" value="IspE"/>
    <property type="match status" value="1"/>
</dbReference>
<dbReference type="PANTHER" id="PTHR43527:SF2">
    <property type="entry name" value="4-DIPHOSPHOCYTIDYL-2-C-METHYL-D-ERYTHRITOL KINASE, CHLOROPLASTIC"/>
    <property type="match status" value="1"/>
</dbReference>
<feature type="domain" description="GHMP kinase N-terminal" evidence="11">
    <location>
        <begin position="72"/>
        <end position="154"/>
    </location>
</feature>
<dbReference type="SUPFAM" id="SSF54211">
    <property type="entry name" value="Ribosomal protein S5 domain 2-like"/>
    <property type="match status" value="1"/>
</dbReference>
<dbReference type="SUPFAM" id="SSF55060">
    <property type="entry name" value="GHMP Kinase, C-terminal domain"/>
    <property type="match status" value="1"/>
</dbReference>